<evidence type="ECO:0000313" key="1">
    <source>
        <dbReference type="EMBL" id="KYH27788.1"/>
    </source>
</evidence>
<dbReference type="AlphaFoldDB" id="A0A151AJE5"/>
<organism evidence="1 2">
    <name type="scientific">Halalkalicoccus paucihalophilus</name>
    <dbReference type="NCBI Taxonomy" id="1008153"/>
    <lineage>
        <taxon>Archaea</taxon>
        <taxon>Methanobacteriati</taxon>
        <taxon>Methanobacteriota</taxon>
        <taxon>Stenosarchaea group</taxon>
        <taxon>Halobacteria</taxon>
        <taxon>Halobacteriales</taxon>
        <taxon>Halococcaceae</taxon>
        <taxon>Halalkalicoccus</taxon>
    </lineage>
</organism>
<keyword evidence="2" id="KW-1185">Reference proteome</keyword>
<dbReference type="OrthoDB" id="6763at2157"/>
<gene>
    <name evidence="1" type="ORF">HAPAU_04570</name>
</gene>
<dbReference type="Gene3D" id="2.60.120.1140">
    <property type="entry name" value="Protein of unknown function DUF192"/>
    <property type="match status" value="1"/>
</dbReference>
<dbReference type="PANTHER" id="PTHR37953:SF1">
    <property type="entry name" value="UPF0127 PROTEIN MJ1496"/>
    <property type="match status" value="1"/>
</dbReference>
<dbReference type="InterPro" id="IPR038695">
    <property type="entry name" value="Saro_0823-like_sf"/>
</dbReference>
<protein>
    <recommendedName>
        <fullName evidence="3">ACR</fullName>
    </recommendedName>
</protein>
<evidence type="ECO:0008006" key="3">
    <source>
        <dbReference type="Google" id="ProtNLM"/>
    </source>
</evidence>
<accession>A0A151AJE5</accession>
<dbReference type="PANTHER" id="PTHR37953">
    <property type="entry name" value="UPF0127 PROTEIN MJ1496"/>
    <property type="match status" value="1"/>
</dbReference>
<dbReference type="InterPro" id="IPR003795">
    <property type="entry name" value="DUF192"/>
</dbReference>
<dbReference type="PATRIC" id="fig|1008153.3.peg.461"/>
<evidence type="ECO:0000313" key="2">
    <source>
        <dbReference type="Proteomes" id="UP000075321"/>
    </source>
</evidence>
<dbReference type="EMBL" id="LTAZ01000001">
    <property type="protein sequence ID" value="KYH27788.1"/>
    <property type="molecule type" value="Genomic_DNA"/>
</dbReference>
<sequence length="160" mass="17767">MVRRRLPLVITAFLVVAIALTLAYQLGAFALVTGSEEAATVTITDGGDTLATVDVEVADTPPQRYTGLSDHESLSADEGMLFVFEHESTRSFVMRDMAFPIDMIFIGEDRRITAIHEAPREEDQSDLRSYRGEAKWVLEVNYGYAAENGISEGDRVEIDY</sequence>
<name>A0A151AJE5_9EURY</name>
<dbReference type="Proteomes" id="UP000075321">
    <property type="component" value="Unassembled WGS sequence"/>
</dbReference>
<dbReference type="Pfam" id="PF02643">
    <property type="entry name" value="DUF192"/>
    <property type="match status" value="1"/>
</dbReference>
<comment type="caution">
    <text evidence="1">The sequence shown here is derived from an EMBL/GenBank/DDBJ whole genome shotgun (WGS) entry which is preliminary data.</text>
</comment>
<proteinExistence type="predicted"/>
<dbReference type="RefSeq" id="WP_066378969.1">
    <property type="nucleotide sequence ID" value="NZ_LTAZ01000001.1"/>
</dbReference>
<reference evidence="1 2" key="1">
    <citation type="submission" date="2016-02" db="EMBL/GenBank/DDBJ databases">
        <title>Genome sequence of Halalkalicoccus paucihalophilus DSM 24557.</title>
        <authorList>
            <person name="Poehlein A."/>
            <person name="Daniel R."/>
        </authorList>
    </citation>
    <scope>NUCLEOTIDE SEQUENCE [LARGE SCALE GENOMIC DNA]</scope>
    <source>
        <strain evidence="1 2">DSM 24557</strain>
    </source>
</reference>